<gene>
    <name evidence="1" type="ORF">CK203_097225</name>
</gene>
<accession>A0A438DIY7</accession>
<reference evidence="1 2" key="1">
    <citation type="journal article" date="2018" name="PLoS Genet.">
        <title>Population sequencing reveals clonal diversity and ancestral inbreeding in the grapevine cultivar Chardonnay.</title>
        <authorList>
            <person name="Roach M.J."/>
            <person name="Johnson D.L."/>
            <person name="Bohlmann J."/>
            <person name="van Vuuren H.J."/>
            <person name="Jones S.J."/>
            <person name="Pretorius I.S."/>
            <person name="Schmidt S.A."/>
            <person name="Borneman A.R."/>
        </authorList>
    </citation>
    <scope>NUCLEOTIDE SEQUENCE [LARGE SCALE GENOMIC DNA]</scope>
    <source>
        <strain evidence="2">cv. Chardonnay</strain>
        <tissue evidence="1">Leaf</tissue>
    </source>
</reference>
<dbReference type="Proteomes" id="UP000288805">
    <property type="component" value="Unassembled WGS sequence"/>
</dbReference>
<dbReference type="EMBL" id="QGNW01001603">
    <property type="protein sequence ID" value="RVW35437.1"/>
    <property type="molecule type" value="Genomic_DNA"/>
</dbReference>
<sequence length="314" mass="35708">MLVQMSEASRGGRSWFAIESKSFELQVEEVGGKLRGCMWERCRGITSWIRFGEVSLSWLLDGVEACCRDNGNRRWVLDWEEGGRKYRLEQYSNEAGRFLLRSVLDLESKRFLDSGGSTTPLEDKGLLSKTYTEIAKPRPRKIGDSVWLELGERELLGRKDQLDKCLGRLRVALMGRGLLLFEFESLSEAEWQGICTKVAWVRVAGLSLQMWSREVFKKIGDGCRGFIAVNEDTAFFSKLQWARILVKLVGKELPSSLEIVVGSGCFAGQLWEEDEERPRVERSQTEGGRRVSEKLRGGKIFRGGTVVVRLLLEQ</sequence>
<comment type="caution">
    <text evidence="1">The sequence shown here is derived from an EMBL/GenBank/DDBJ whole genome shotgun (WGS) entry which is preliminary data.</text>
</comment>
<proteinExistence type="predicted"/>
<evidence type="ECO:0000313" key="2">
    <source>
        <dbReference type="Proteomes" id="UP000288805"/>
    </source>
</evidence>
<organism evidence="1 2">
    <name type="scientific">Vitis vinifera</name>
    <name type="common">Grape</name>
    <dbReference type="NCBI Taxonomy" id="29760"/>
    <lineage>
        <taxon>Eukaryota</taxon>
        <taxon>Viridiplantae</taxon>
        <taxon>Streptophyta</taxon>
        <taxon>Embryophyta</taxon>
        <taxon>Tracheophyta</taxon>
        <taxon>Spermatophyta</taxon>
        <taxon>Magnoliopsida</taxon>
        <taxon>eudicotyledons</taxon>
        <taxon>Gunneridae</taxon>
        <taxon>Pentapetalae</taxon>
        <taxon>rosids</taxon>
        <taxon>Vitales</taxon>
        <taxon>Vitaceae</taxon>
        <taxon>Viteae</taxon>
        <taxon>Vitis</taxon>
    </lineage>
</organism>
<name>A0A438DIY7_VITVI</name>
<dbReference type="AlphaFoldDB" id="A0A438DIY7"/>
<dbReference type="PANTHER" id="PTHR34427:SF5">
    <property type="entry name" value="DUF4283 DOMAIN-CONTAINING PROTEIN"/>
    <property type="match status" value="1"/>
</dbReference>
<dbReference type="PANTHER" id="PTHR34427">
    <property type="entry name" value="DUF4283 DOMAIN PROTEIN"/>
    <property type="match status" value="1"/>
</dbReference>
<evidence type="ECO:0000313" key="1">
    <source>
        <dbReference type="EMBL" id="RVW35437.1"/>
    </source>
</evidence>
<protein>
    <submittedName>
        <fullName evidence="1">Uncharacterized protein</fullName>
    </submittedName>
</protein>